<proteinExistence type="predicted"/>
<sequence>MNYSDGSKKIQVQPVSNQWVNRGFKYVKAIQEKEEMHENEIVDKRLNSEPNSNWMKLNCYSTPGLSLNNLSPEAVIFTLLGPLYQHSTEETENAEPENQMVNDLNVLSPKLVSVDVSSSIIQKMVNEGLKENEKSSDDVSNETDISILVEANSSDPNKSRKWWQKVTRITKITTITKVKEIQTPE</sequence>
<dbReference type="EMBL" id="CABPRJ010000531">
    <property type="protein sequence ID" value="VVC30686.1"/>
    <property type="molecule type" value="Genomic_DNA"/>
</dbReference>
<dbReference type="AlphaFoldDB" id="A0A5E4MLE9"/>
<reference evidence="1 2" key="1">
    <citation type="submission" date="2019-08" db="EMBL/GenBank/DDBJ databases">
        <authorList>
            <person name="Alioto T."/>
            <person name="Alioto T."/>
            <person name="Gomez Garrido J."/>
        </authorList>
    </citation>
    <scope>NUCLEOTIDE SEQUENCE [LARGE SCALE GENOMIC DNA]</scope>
</reference>
<evidence type="ECO:0000313" key="1">
    <source>
        <dbReference type="EMBL" id="VVC30686.1"/>
    </source>
</evidence>
<protein>
    <submittedName>
        <fullName evidence="1">Uncharacterized protein</fullName>
    </submittedName>
</protein>
<dbReference type="Proteomes" id="UP000325440">
    <property type="component" value="Unassembled WGS sequence"/>
</dbReference>
<name>A0A5E4MLE9_9HEMI</name>
<gene>
    <name evidence="1" type="ORF">CINCED_3A010063</name>
</gene>
<keyword evidence="2" id="KW-1185">Reference proteome</keyword>
<accession>A0A5E4MLE9</accession>
<evidence type="ECO:0000313" key="2">
    <source>
        <dbReference type="Proteomes" id="UP000325440"/>
    </source>
</evidence>
<organism evidence="1 2">
    <name type="scientific">Cinara cedri</name>
    <dbReference type="NCBI Taxonomy" id="506608"/>
    <lineage>
        <taxon>Eukaryota</taxon>
        <taxon>Metazoa</taxon>
        <taxon>Ecdysozoa</taxon>
        <taxon>Arthropoda</taxon>
        <taxon>Hexapoda</taxon>
        <taxon>Insecta</taxon>
        <taxon>Pterygota</taxon>
        <taxon>Neoptera</taxon>
        <taxon>Paraneoptera</taxon>
        <taxon>Hemiptera</taxon>
        <taxon>Sternorrhyncha</taxon>
        <taxon>Aphidomorpha</taxon>
        <taxon>Aphidoidea</taxon>
        <taxon>Aphididae</taxon>
        <taxon>Lachninae</taxon>
        <taxon>Cinara</taxon>
    </lineage>
</organism>